<name>A0ACB8STZ3_9AGAM</name>
<gene>
    <name evidence="1" type="ORF">BV25DRAFT_1808785</name>
</gene>
<evidence type="ECO:0000313" key="2">
    <source>
        <dbReference type="Proteomes" id="UP000814140"/>
    </source>
</evidence>
<accession>A0ACB8STZ3</accession>
<protein>
    <submittedName>
        <fullName evidence="1">Uncharacterized protein</fullName>
    </submittedName>
</protein>
<reference evidence="1" key="1">
    <citation type="submission" date="2021-03" db="EMBL/GenBank/DDBJ databases">
        <authorList>
            <consortium name="DOE Joint Genome Institute"/>
            <person name="Ahrendt S."/>
            <person name="Looney B.P."/>
            <person name="Miyauchi S."/>
            <person name="Morin E."/>
            <person name="Drula E."/>
            <person name="Courty P.E."/>
            <person name="Chicoki N."/>
            <person name="Fauchery L."/>
            <person name="Kohler A."/>
            <person name="Kuo A."/>
            <person name="Labutti K."/>
            <person name="Pangilinan J."/>
            <person name="Lipzen A."/>
            <person name="Riley R."/>
            <person name="Andreopoulos W."/>
            <person name="He G."/>
            <person name="Johnson J."/>
            <person name="Barry K.W."/>
            <person name="Grigoriev I.V."/>
            <person name="Nagy L."/>
            <person name="Hibbett D."/>
            <person name="Henrissat B."/>
            <person name="Matheny P.B."/>
            <person name="Labbe J."/>
            <person name="Martin F."/>
        </authorList>
    </citation>
    <scope>NUCLEOTIDE SEQUENCE</scope>
    <source>
        <strain evidence="1">HHB10654</strain>
    </source>
</reference>
<dbReference type="EMBL" id="MU277225">
    <property type="protein sequence ID" value="KAI0059590.1"/>
    <property type="molecule type" value="Genomic_DNA"/>
</dbReference>
<organism evidence="1 2">
    <name type="scientific">Artomyces pyxidatus</name>
    <dbReference type="NCBI Taxonomy" id="48021"/>
    <lineage>
        <taxon>Eukaryota</taxon>
        <taxon>Fungi</taxon>
        <taxon>Dikarya</taxon>
        <taxon>Basidiomycota</taxon>
        <taxon>Agaricomycotina</taxon>
        <taxon>Agaricomycetes</taxon>
        <taxon>Russulales</taxon>
        <taxon>Auriscalpiaceae</taxon>
        <taxon>Artomyces</taxon>
    </lineage>
</organism>
<proteinExistence type="predicted"/>
<evidence type="ECO:0000313" key="1">
    <source>
        <dbReference type="EMBL" id="KAI0059590.1"/>
    </source>
</evidence>
<keyword evidence="2" id="KW-1185">Reference proteome</keyword>
<comment type="caution">
    <text evidence="1">The sequence shown here is derived from an EMBL/GenBank/DDBJ whole genome shotgun (WGS) entry which is preliminary data.</text>
</comment>
<sequence length="424" mass="47984">MIITIANIPSEIVEQILVELDPLDVSSFAQTCRAYRALVYLSPDSHLWRSLYLEQPFDDPRQCFTPLIEPVPPESIDWKASLQAIIRARAVVADPSICRPGERVHVLRTLVDMASKTPPAPSAFSDAISRNLLWLAAILRSGALLDAAPWDGTPEETQLRARLHAHFGLTPHDAKRAAKVAARGYVYDMRNYKYDNAFGPFMPDESGRVNWVHVQALHHCVSMHLVDVGEDEEFEYAIFPMSLPYCQSVIPPNLDLSKERDWAGVEGLWHCAFCFIDHRELLLYNNFSHSDDTEPLDPSAFGDPEFREVFRVIPVTFRVISTEHDPRHPTRPRINFVGEVRDDHTMVGHVELTPDDQLRWHFVSGEDGQAIWSCEGVQIGGVRSPFGVLGSWTTVFHDQHDPVGPLWLHKVVESPADDMSSEWL</sequence>
<dbReference type="Proteomes" id="UP000814140">
    <property type="component" value="Unassembled WGS sequence"/>
</dbReference>
<reference evidence="1" key="2">
    <citation type="journal article" date="2022" name="New Phytol.">
        <title>Evolutionary transition to the ectomycorrhizal habit in the genomes of a hyperdiverse lineage of mushroom-forming fungi.</title>
        <authorList>
            <person name="Looney B."/>
            <person name="Miyauchi S."/>
            <person name="Morin E."/>
            <person name="Drula E."/>
            <person name="Courty P.E."/>
            <person name="Kohler A."/>
            <person name="Kuo A."/>
            <person name="LaButti K."/>
            <person name="Pangilinan J."/>
            <person name="Lipzen A."/>
            <person name="Riley R."/>
            <person name="Andreopoulos W."/>
            <person name="He G."/>
            <person name="Johnson J."/>
            <person name="Nolan M."/>
            <person name="Tritt A."/>
            <person name="Barry K.W."/>
            <person name="Grigoriev I.V."/>
            <person name="Nagy L.G."/>
            <person name="Hibbett D."/>
            <person name="Henrissat B."/>
            <person name="Matheny P.B."/>
            <person name="Labbe J."/>
            <person name="Martin F.M."/>
        </authorList>
    </citation>
    <scope>NUCLEOTIDE SEQUENCE</scope>
    <source>
        <strain evidence="1">HHB10654</strain>
    </source>
</reference>